<dbReference type="EMBL" id="CP042906">
    <property type="protein sequence ID" value="QEX19548.1"/>
    <property type="molecule type" value="Genomic_DNA"/>
</dbReference>
<reference evidence="3 4" key="1">
    <citation type="submission" date="2019-08" db="EMBL/GenBank/DDBJ databases">
        <title>Hyperibacter terrae gen. nov., sp. nov. and Hyperibacter viscosus sp. nov., two new members in the family Rhodospirillaceae isolated from the rhizosphere of Hypericum perforatum.</title>
        <authorList>
            <person name="Noviana Z."/>
        </authorList>
    </citation>
    <scope>NUCLEOTIDE SEQUENCE [LARGE SCALE GENOMIC DNA]</scope>
    <source>
        <strain evidence="3 4">R5913</strain>
    </source>
</reference>
<keyword evidence="2" id="KW-0732">Signal</keyword>
<evidence type="ECO:0000313" key="3">
    <source>
        <dbReference type="EMBL" id="QEX19548.1"/>
    </source>
</evidence>
<dbReference type="KEGG" id="htq:FRZ44_48630"/>
<gene>
    <name evidence="3" type="ORF">FRZ44_48630</name>
</gene>
<feature type="signal peptide" evidence="2">
    <location>
        <begin position="1"/>
        <end position="26"/>
    </location>
</feature>
<dbReference type="AlphaFoldDB" id="A0A5J6MPN3"/>
<evidence type="ECO:0000256" key="2">
    <source>
        <dbReference type="SAM" id="SignalP"/>
    </source>
</evidence>
<dbReference type="OrthoDB" id="7358541at2"/>
<dbReference type="Gene3D" id="3.10.450.160">
    <property type="entry name" value="inner membrane protein cigr"/>
    <property type="match status" value="1"/>
</dbReference>
<organism evidence="3 4">
    <name type="scientific">Hypericibacter terrae</name>
    <dbReference type="NCBI Taxonomy" id="2602015"/>
    <lineage>
        <taxon>Bacteria</taxon>
        <taxon>Pseudomonadati</taxon>
        <taxon>Pseudomonadota</taxon>
        <taxon>Alphaproteobacteria</taxon>
        <taxon>Rhodospirillales</taxon>
        <taxon>Dongiaceae</taxon>
        <taxon>Hypericibacter</taxon>
    </lineage>
</organism>
<dbReference type="Proteomes" id="UP000326202">
    <property type="component" value="Chromosome"/>
</dbReference>
<feature type="chain" id="PRO_5023816043" evidence="2">
    <location>
        <begin position="27"/>
        <end position="152"/>
    </location>
</feature>
<proteinExistence type="predicted"/>
<evidence type="ECO:0000256" key="1">
    <source>
        <dbReference type="SAM" id="MobiDB-lite"/>
    </source>
</evidence>
<sequence length="152" mass="16801">MKRRTLLTGGFAAVCLIPLMIPVARADDSVGDIILTELERRLIVSYYRQHYEEWDADNRNNGSKHKNKELPPGLARKGTLPPGLYKQLVRNGSLPPGLEARSLPDDLSMQLPPRPSSQRLVIVDDKVLLVQAATNVILDVLTVAAIDAIQNN</sequence>
<dbReference type="RefSeq" id="WP_151179606.1">
    <property type="nucleotide sequence ID" value="NZ_CP042906.1"/>
</dbReference>
<keyword evidence="4" id="KW-1185">Reference proteome</keyword>
<feature type="region of interest" description="Disordered" evidence="1">
    <location>
        <begin position="56"/>
        <end position="79"/>
    </location>
</feature>
<accession>A0A5J6MPN3</accession>
<name>A0A5J6MPN3_9PROT</name>
<protein>
    <submittedName>
        <fullName evidence="3">Uncharacterized protein</fullName>
    </submittedName>
</protein>
<evidence type="ECO:0000313" key="4">
    <source>
        <dbReference type="Proteomes" id="UP000326202"/>
    </source>
</evidence>